<feature type="region of interest" description="Disordered" evidence="1">
    <location>
        <begin position="18"/>
        <end position="41"/>
    </location>
</feature>
<dbReference type="InterPro" id="IPR036867">
    <property type="entry name" value="R3H_dom_sf"/>
</dbReference>
<dbReference type="CDD" id="cd02325">
    <property type="entry name" value="R3H"/>
    <property type="match status" value="1"/>
</dbReference>
<dbReference type="Proteomes" id="UP000193922">
    <property type="component" value="Unassembled WGS sequence"/>
</dbReference>
<evidence type="ECO:0000313" key="2">
    <source>
        <dbReference type="EMBL" id="ORX70286.1"/>
    </source>
</evidence>
<evidence type="ECO:0000256" key="1">
    <source>
        <dbReference type="SAM" id="MobiDB-lite"/>
    </source>
</evidence>
<comment type="caution">
    <text evidence="2">The sequence shown here is derived from an EMBL/GenBank/DDBJ whole genome shotgun (WGS) entry which is preliminary data.</text>
</comment>
<feature type="region of interest" description="Disordered" evidence="1">
    <location>
        <begin position="120"/>
        <end position="140"/>
    </location>
</feature>
<organism evidence="2 3">
    <name type="scientific">Linderina pennispora</name>
    <dbReference type="NCBI Taxonomy" id="61395"/>
    <lineage>
        <taxon>Eukaryota</taxon>
        <taxon>Fungi</taxon>
        <taxon>Fungi incertae sedis</taxon>
        <taxon>Zoopagomycota</taxon>
        <taxon>Kickxellomycotina</taxon>
        <taxon>Kickxellomycetes</taxon>
        <taxon>Kickxellales</taxon>
        <taxon>Kickxellaceae</taxon>
        <taxon>Linderina</taxon>
    </lineage>
</organism>
<gene>
    <name evidence="2" type="ORF">DL89DRAFT_292933</name>
</gene>
<protein>
    <recommendedName>
        <fullName evidence="4">R3H domain-containing protein</fullName>
    </recommendedName>
</protein>
<dbReference type="AlphaFoldDB" id="A0A1Y1WAM5"/>
<accession>A0A1Y1WAM5</accession>
<keyword evidence="3" id="KW-1185">Reference proteome</keyword>
<evidence type="ECO:0000313" key="3">
    <source>
        <dbReference type="Proteomes" id="UP000193922"/>
    </source>
</evidence>
<reference evidence="2 3" key="1">
    <citation type="submission" date="2016-07" db="EMBL/GenBank/DDBJ databases">
        <title>Pervasive Adenine N6-methylation of Active Genes in Fungi.</title>
        <authorList>
            <consortium name="DOE Joint Genome Institute"/>
            <person name="Mondo S.J."/>
            <person name="Dannebaum R.O."/>
            <person name="Kuo R.C."/>
            <person name="Labutti K."/>
            <person name="Haridas S."/>
            <person name="Kuo A."/>
            <person name="Salamov A."/>
            <person name="Ahrendt S.R."/>
            <person name="Lipzen A."/>
            <person name="Sullivan W."/>
            <person name="Andreopoulos W.B."/>
            <person name="Clum A."/>
            <person name="Lindquist E."/>
            <person name="Daum C."/>
            <person name="Ramamoorthy G.K."/>
            <person name="Gryganskyi A."/>
            <person name="Culley D."/>
            <person name="Magnuson J.K."/>
            <person name="James T.Y."/>
            <person name="O'Malley M.A."/>
            <person name="Stajich J.E."/>
            <person name="Spatafora J.W."/>
            <person name="Visel A."/>
            <person name="Grigoriev I.V."/>
        </authorList>
    </citation>
    <scope>NUCLEOTIDE SEQUENCE [LARGE SCALE GENOMIC DNA]</scope>
    <source>
        <strain evidence="2 3">ATCC 12442</strain>
    </source>
</reference>
<dbReference type="SUPFAM" id="SSF82708">
    <property type="entry name" value="R3H domain"/>
    <property type="match status" value="1"/>
</dbReference>
<dbReference type="GeneID" id="63807001"/>
<dbReference type="RefSeq" id="XP_040743924.1">
    <property type="nucleotide sequence ID" value="XM_040890353.1"/>
</dbReference>
<evidence type="ECO:0008006" key="4">
    <source>
        <dbReference type="Google" id="ProtNLM"/>
    </source>
</evidence>
<feature type="region of interest" description="Disordered" evidence="1">
    <location>
        <begin position="55"/>
        <end position="78"/>
    </location>
</feature>
<proteinExistence type="predicted"/>
<dbReference type="OrthoDB" id="10256743at2759"/>
<dbReference type="GO" id="GO:0003676">
    <property type="term" value="F:nucleic acid binding"/>
    <property type="evidence" value="ECO:0007669"/>
    <property type="project" value="InterPro"/>
</dbReference>
<name>A0A1Y1WAM5_9FUNG</name>
<dbReference type="EMBL" id="MCFD01000006">
    <property type="protein sequence ID" value="ORX70286.1"/>
    <property type="molecule type" value="Genomic_DNA"/>
</dbReference>
<sequence length="305" mass="32250">MAISAAFGMGVVGANHGASARRPTSLLGSPRPGAHLQPSRTSRLAAAGIGSDVAAPASNDTAADDGSESANPPAEVSAAFTTPSGFHFKHPLVSSILQNDAMAKQCEFTLVSDAKASGLKVPGTPPKAGGQARTPNSPAIGGLRRLMKRAHTPAGLVTHYEDRLRAFLALDAAQERPDDECPDDWQVIDQEEAMFTPVGRDLLLEDDDIVVLNQALVAAQRQGAARPSPAIAAGVRHSLVAQWRIPDSFARLIVHTMCRYYGLVSFSETAEDGASVLHICHPHFFKDGEPVIAPDATFAQFLYSQ</sequence>